<evidence type="ECO:0008006" key="3">
    <source>
        <dbReference type="Google" id="ProtNLM"/>
    </source>
</evidence>
<comment type="caution">
    <text evidence="1">The sequence shown here is derived from an EMBL/GenBank/DDBJ whole genome shotgun (WGS) entry which is preliminary data.</text>
</comment>
<dbReference type="OrthoDB" id="7007021at2"/>
<dbReference type="Proteomes" id="UP000278587">
    <property type="component" value="Unassembled WGS sequence"/>
</dbReference>
<dbReference type="RefSeq" id="WP_055009278.1">
    <property type="nucleotide sequence ID" value="NZ_LJPW01000084.1"/>
</dbReference>
<evidence type="ECO:0000313" key="1">
    <source>
        <dbReference type="EMBL" id="RMM09278.1"/>
    </source>
</evidence>
<dbReference type="InterPro" id="IPR010982">
    <property type="entry name" value="Lambda_DNA-bd_dom_sf"/>
</dbReference>
<dbReference type="AlphaFoldDB" id="A0A0P9PQ21"/>
<proteinExistence type="predicted"/>
<name>A0A0P9PQ21_9PSED</name>
<dbReference type="InterPro" id="IPR031856">
    <property type="entry name" value="YdaS_toxin-like"/>
</dbReference>
<gene>
    <name evidence="1" type="ORF">ALQ84_03094</name>
</gene>
<dbReference type="GO" id="GO:0003677">
    <property type="term" value="F:DNA binding"/>
    <property type="evidence" value="ECO:0007669"/>
    <property type="project" value="InterPro"/>
</dbReference>
<evidence type="ECO:0000313" key="2">
    <source>
        <dbReference type="Proteomes" id="UP000278587"/>
    </source>
</evidence>
<dbReference type="SUPFAM" id="SSF47413">
    <property type="entry name" value="lambda repressor-like DNA-binding domains"/>
    <property type="match status" value="1"/>
</dbReference>
<reference evidence="1 2" key="1">
    <citation type="submission" date="2018-08" db="EMBL/GenBank/DDBJ databases">
        <title>Recombination of ecologically and evolutionarily significant loci maintains genetic cohesion in the Pseudomonas syringae species complex.</title>
        <authorList>
            <person name="Dillon M."/>
            <person name="Thakur S."/>
            <person name="Almeida R.N.D."/>
            <person name="Weir B.S."/>
            <person name="Guttman D.S."/>
        </authorList>
    </citation>
    <scope>NUCLEOTIDE SEQUENCE [LARGE SCALE GENOMIC DNA]</scope>
    <source>
        <strain evidence="1 2">ICMP 4086</strain>
    </source>
</reference>
<dbReference type="Pfam" id="PF15943">
    <property type="entry name" value="YdaS_toxin"/>
    <property type="match status" value="1"/>
</dbReference>
<organism evidence="1 2">
    <name type="scientific">Pseudomonas caricapapayae</name>
    <dbReference type="NCBI Taxonomy" id="46678"/>
    <lineage>
        <taxon>Bacteria</taxon>
        <taxon>Pseudomonadati</taxon>
        <taxon>Pseudomonadota</taxon>
        <taxon>Gammaproteobacteria</taxon>
        <taxon>Pseudomonadales</taxon>
        <taxon>Pseudomonadaceae</taxon>
        <taxon>Pseudomonas</taxon>
    </lineage>
</organism>
<accession>A0A0P9PQ21</accession>
<sequence>MTPIEKLVEFFGGQAKTAAALGVSQAAVSYWFNGTHAMGANKAFLAEELTGGKITARQLCSATTRKSAA</sequence>
<dbReference type="Gene3D" id="1.10.260.40">
    <property type="entry name" value="lambda repressor-like DNA-binding domains"/>
    <property type="match status" value="1"/>
</dbReference>
<protein>
    <recommendedName>
        <fullName evidence="3">Rha family transcriptional regulator</fullName>
    </recommendedName>
</protein>
<dbReference type="EMBL" id="RBOC01000104">
    <property type="protein sequence ID" value="RMM09278.1"/>
    <property type="molecule type" value="Genomic_DNA"/>
</dbReference>